<dbReference type="Proteomes" id="UP000215914">
    <property type="component" value="Chromosome 9"/>
</dbReference>
<evidence type="ECO:0000313" key="4">
    <source>
        <dbReference type="Proteomes" id="UP000215914"/>
    </source>
</evidence>
<proteinExistence type="predicted"/>
<evidence type="ECO:0000313" key="2">
    <source>
        <dbReference type="EMBL" id="KAF5789312.1"/>
    </source>
</evidence>
<organism evidence="3 4">
    <name type="scientific">Helianthus annuus</name>
    <name type="common">Common sunflower</name>
    <dbReference type="NCBI Taxonomy" id="4232"/>
    <lineage>
        <taxon>Eukaryota</taxon>
        <taxon>Viridiplantae</taxon>
        <taxon>Streptophyta</taxon>
        <taxon>Embryophyta</taxon>
        <taxon>Tracheophyta</taxon>
        <taxon>Spermatophyta</taxon>
        <taxon>Magnoliopsida</taxon>
        <taxon>eudicotyledons</taxon>
        <taxon>Gunneridae</taxon>
        <taxon>Pentapetalae</taxon>
        <taxon>asterids</taxon>
        <taxon>campanulids</taxon>
        <taxon>Asterales</taxon>
        <taxon>Asteraceae</taxon>
        <taxon>Asteroideae</taxon>
        <taxon>Heliantheae alliance</taxon>
        <taxon>Heliantheae</taxon>
        <taxon>Helianthus</taxon>
    </lineage>
</organism>
<dbReference type="EMBL" id="CM007898">
    <property type="protein sequence ID" value="OTG13884.1"/>
    <property type="molecule type" value="Genomic_DNA"/>
</dbReference>
<evidence type="ECO:0000256" key="1">
    <source>
        <dbReference type="SAM" id="Phobius"/>
    </source>
</evidence>
<protein>
    <submittedName>
        <fullName evidence="3">Uncharacterized protein</fullName>
    </submittedName>
</protein>
<sequence length="67" mass="7533">MASSSSSTVIAKVQHGLVHRAQTGMGPKKRNLCVYIYIYILIRLCMFFKKINYVSLNRPDGCIVAIN</sequence>
<name>A0A251TSK2_HELAN</name>
<accession>A0A251TSK2</accession>
<reference evidence="3" key="2">
    <citation type="submission" date="2017-02" db="EMBL/GenBank/DDBJ databases">
        <title>Sunflower complete genome.</title>
        <authorList>
            <person name="Langlade N."/>
            <person name="Munos S."/>
        </authorList>
    </citation>
    <scope>NUCLEOTIDE SEQUENCE [LARGE SCALE GENOMIC DNA]</scope>
    <source>
        <tissue evidence="3">Leaves</tissue>
    </source>
</reference>
<evidence type="ECO:0000313" key="3">
    <source>
        <dbReference type="EMBL" id="OTG13884.1"/>
    </source>
</evidence>
<gene>
    <name evidence="3" type="ORF">HannXRQ_Chr09g0243201</name>
    <name evidence="2" type="ORF">HanXRQr2_Chr09g0369711</name>
</gene>
<keyword evidence="1" id="KW-0812">Transmembrane</keyword>
<dbReference type="AlphaFoldDB" id="A0A251TSK2"/>
<keyword evidence="1" id="KW-1133">Transmembrane helix</keyword>
<dbReference type="EMBL" id="MNCJ02000324">
    <property type="protein sequence ID" value="KAF5789312.1"/>
    <property type="molecule type" value="Genomic_DNA"/>
</dbReference>
<dbReference type="InParanoid" id="A0A251TSK2"/>
<feature type="transmembrane region" description="Helical" evidence="1">
    <location>
        <begin position="32"/>
        <end position="51"/>
    </location>
</feature>
<dbReference type="Gramene" id="mRNA:HanXRQr2_Chr09g0369711">
    <property type="protein sequence ID" value="CDS:HanXRQr2_Chr09g0369711.1"/>
    <property type="gene ID" value="HanXRQr2_Chr09g0369711"/>
</dbReference>
<reference evidence="2 4" key="1">
    <citation type="journal article" date="2017" name="Nature">
        <title>The sunflower genome provides insights into oil metabolism, flowering and Asterid evolution.</title>
        <authorList>
            <person name="Badouin H."/>
            <person name="Gouzy J."/>
            <person name="Grassa C.J."/>
            <person name="Murat F."/>
            <person name="Staton S.E."/>
            <person name="Cottret L."/>
            <person name="Lelandais-Briere C."/>
            <person name="Owens G.L."/>
            <person name="Carrere S."/>
            <person name="Mayjonade B."/>
            <person name="Legrand L."/>
            <person name="Gill N."/>
            <person name="Kane N.C."/>
            <person name="Bowers J.E."/>
            <person name="Hubner S."/>
            <person name="Bellec A."/>
            <person name="Berard A."/>
            <person name="Berges H."/>
            <person name="Blanchet N."/>
            <person name="Boniface M.C."/>
            <person name="Brunel D."/>
            <person name="Catrice O."/>
            <person name="Chaidir N."/>
            <person name="Claudel C."/>
            <person name="Donnadieu C."/>
            <person name="Faraut T."/>
            <person name="Fievet G."/>
            <person name="Helmstetter N."/>
            <person name="King M."/>
            <person name="Knapp S.J."/>
            <person name="Lai Z."/>
            <person name="Le Paslier M.C."/>
            <person name="Lippi Y."/>
            <person name="Lorenzon L."/>
            <person name="Mandel J.R."/>
            <person name="Marage G."/>
            <person name="Marchand G."/>
            <person name="Marquand E."/>
            <person name="Bret-Mestries E."/>
            <person name="Morien E."/>
            <person name="Nambeesan S."/>
            <person name="Nguyen T."/>
            <person name="Pegot-Espagnet P."/>
            <person name="Pouilly N."/>
            <person name="Raftis F."/>
            <person name="Sallet E."/>
            <person name="Schiex T."/>
            <person name="Thomas J."/>
            <person name="Vandecasteele C."/>
            <person name="Vares D."/>
            <person name="Vear F."/>
            <person name="Vautrin S."/>
            <person name="Crespi M."/>
            <person name="Mangin B."/>
            <person name="Burke J.M."/>
            <person name="Salse J."/>
            <person name="Munos S."/>
            <person name="Vincourt P."/>
            <person name="Rieseberg L.H."/>
            <person name="Langlade N.B."/>
        </authorList>
    </citation>
    <scope>NUCLEOTIDE SEQUENCE [LARGE SCALE GENOMIC DNA]</scope>
    <source>
        <strain evidence="4">cv. SF193</strain>
        <tissue evidence="2">Leaves</tissue>
    </source>
</reference>
<keyword evidence="4" id="KW-1185">Reference proteome</keyword>
<reference evidence="2" key="3">
    <citation type="submission" date="2020-06" db="EMBL/GenBank/DDBJ databases">
        <title>Helianthus annuus Genome sequencing and assembly Release 2.</title>
        <authorList>
            <person name="Gouzy J."/>
            <person name="Langlade N."/>
            <person name="Munos S."/>
        </authorList>
    </citation>
    <scope>NUCLEOTIDE SEQUENCE</scope>
    <source>
        <tissue evidence="2">Leaves</tissue>
    </source>
</reference>
<keyword evidence="1" id="KW-0472">Membrane</keyword>